<dbReference type="SUPFAM" id="SSF47323">
    <property type="entry name" value="Anticodon-binding domain of a subclass of class I aminoacyl-tRNA synthetases"/>
    <property type="match status" value="2"/>
</dbReference>
<feature type="non-terminal residue" evidence="17">
    <location>
        <position position="1"/>
    </location>
</feature>
<dbReference type="GO" id="GO:0005737">
    <property type="term" value="C:cytoplasm"/>
    <property type="evidence" value="ECO:0007669"/>
    <property type="project" value="UniProtKB-SubCell"/>
</dbReference>
<dbReference type="Proteomes" id="UP000728032">
    <property type="component" value="Unassembled WGS sequence"/>
</dbReference>
<evidence type="ECO:0000259" key="16">
    <source>
        <dbReference type="Pfam" id="PF23567"/>
    </source>
</evidence>
<feature type="domain" description="Aminoacyl-tRNA synthetase class Ia" evidence="14">
    <location>
        <begin position="21"/>
        <end position="251"/>
    </location>
</feature>
<dbReference type="Gene3D" id="3.40.50.620">
    <property type="entry name" value="HUPs"/>
    <property type="match status" value="1"/>
</dbReference>
<dbReference type="CDD" id="cd00818">
    <property type="entry name" value="IleRS_core"/>
    <property type="match status" value="1"/>
</dbReference>
<evidence type="ECO:0000256" key="8">
    <source>
        <dbReference type="ARBA" id="ARBA00022917"/>
    </source>
</evidence>
<feature type="compositionally biased region" description="Low complexity" evidence="13">
    <location>
        <begin position="901"/>
        <end position="927"/>
    </location>
</feature>
<dbReference type="EMBL" id="OC928485">
    <property type="protein sequence ID" value="CAD7657777.1"/>
    <property type="molecule type" value="Genomic_DNA"/>
</dbReference>
<feature type="domain" description="Methionyl/Valyl/Leucyl/Isoleucyl-tRNA synthetase anticodon-binding" evidence="15">
    <location>
        <begin position="452"/>
        <end position="592"/>
    </location>
</feature>
<dbReference type="AlphaFoldDB" id="A0A7R9QUY4"/>
<evidence type="ECO:0000256" key="11">
    <source>
        <dbReference type="ARBA" id="ARBA00048359"/>
    </source>
</evidence>
<keyword evidence="5" id="KW-0436">Ligase</keyword>
<dbReference type="InterPro" id="IPR023586">
    <property type="entry name" value="Ile-tRNA-ligase_type2"/>
</dbReference>
<evidence type="ECO:0000256" key="1">
    <source>
        <dbReference type="ARBA" id="ARBA00004496"/>
    </source>
</evidence>
<dbReference type="CDD" id="cd07961">
    <property type="entry name" value="Anticodon_Ia_Ile_ABEc"/>
    <property type="match status" value="1"/>
</dbReference>
<dbReference type="FunFam" id="1.10.730.10:FF:000004">
    <property type="entry name" value="Isoleucyl-tRNA synthetase, cytoplasmic"/>
    <property type="match status" value="1"/>
</dbReference>
<dbReference type="OrthoDB" id="1706657at2759"/>
<feature type="domain" description="Methionyl/Valyl/Leucyl/Isoleucyl-tRNA synthetase anticodon-binding" evidence="15">
    <location>
        <begin position="306"/>
        <end position="446"/>
    </location>
</feature>
<dbReference type="Pfam" id="PF00133">
    <property type="entry name" value="tRNA-synt_1"/>
    <property type="match status" value="1"/>
</dbReference>
<dbReference type="InterPro" id="IPR002301">
    <property type="entry name" value="Ile-tRNA-ligase"/>
</dbReference>
<gene>
    <name evidence="17" type="ORF">ONB1V03_LOCUS14402</name>
</gene>
<evidence type="ECO:0000313" key="17">
    <source>
        <dbReference type="EMBL" id="CAD7657777.1"/>
    </source>
</evidence>
<accession>A0A7R9QUY4</accession>
<keyword evidence="6" id="KW-0547">Nucleotide-binding</keyword>
<sequence length="974" mass="112292">VNSSSVKHSYPYCWRSETPLIYRAVPSWFVRVEQMSQALLDSNSNTYWVPDFVKEKRFGNWLRDARDWAVSRNRYWGTPIPLWVSDDGEEVVCIGSIEELERLSGQKVTDLHRESVDDIEIPSRMGKGMLKRVSEVFDCWFESGSMPYAQSHYPFENRKHFEENFPADFVCEGVDQTRGWFYTLVVLGTLLFGKAPFKNLICSGLVLAGDGQKMSKSKKNYPNPMDVVDKYGADALRLYLINSPIVRAENLRFHEEGVRDVLKDVFLPWFNAYRFLVQNIEWFEKQNRVKFAYDQSLVEHCDNVMDKWISSFTQSLVRFVKQEMKAYRLYTVVPRLIKFVDNLTNWYVRMNRKRLKGDEGRDDTNKALHTLYSVLMTMIEMMAPFTPFITEYMYQNLKQLKSGKDVPKSVHFLMHSPVRDEIIDEAVERQVSRMQTVVEVGRVLRDCLRPSLVRFVKQEMKAYRLYTVVPRLIKFVDNLTNWYVRMNRKRLKGDEGRDDTNKALHTLYSVLMTMIEMMAPFTPFITEYMYQNLKQLKSGKDVPKSVHFLMHSPVRDEIIDEAVERQVSRMQTVVEVGRVLRDRRTMPLKYPLPDVVIVSKDEKVLSDVQTLERYIVNELNVRKVTVTTEKDRYGIQLKAEPDIKALGLRLRNESKAVIQAIRELTDADLQRYQKKKDRYGIQLKAEPDIKALGLRLRNESKAVIQAIRELTDADLQRYQKSPNDFSVSGHRLEAGELRVKYTLGGELSTELSDTYEAESDGDILVLLNVKPDRHMMDEGVAREVINRIQKLRKKARLVPSDEVVVYHKGTAGDLARVVDEFNEFIANTLKAALKPMPATLPKGWHQVIAEKETIKDVTIEFVIASQNEKLCNTGAKESAKVNGSQQVLTNGLDIKSDDKSANNPKPVKNSPNKRTSSTSGVGSSEGVSEPPFCKYFNIELCTKEGKTDRKATVLLENPIGEYITSGHELDRNVI</sequence>
<comment type="similarity">
    <text evidence="2">Belongs to the class-I aminoacyl-tRNA synthetase family.</text>
</comment>
<dbReference type="EC" id="6.1.1.5" evidence="3"/>
<keyword evidence="4" id="KW-0963">Cytoplasm</keyword>
<proteinExistence type="inferred from homology"/>
<feature type="region of interest" description="Disordered" evidence="13">
    <location>
        <begin position="882"/>
        <end position="927"/>
    </location>
</feature>
<evidence type="ECO:0000256" key="4">
    <source>
        <dbReference type="ARBA" id="ARBA00022490"/>
    </source>
</evidence>
<dbReference type="PANTHER" id="PTHR42780">
    <property type="entry name" value="SOLEUCYL-TRNA SYNTHETASE"/>
    <property type="match status" value="1"/>
</dbReference>
<dbReference type="Pfam" id="PF19302">
    <property type="entry name" value="DUF5915"/>
    <property type="match status" value="1"/>
</dbReference>
<comment type="catalytic activity">
    <reaction evidence="11">
        <text>tRNA(Ile) + L-isoleucine + ATP = L-isoleucyl-tRNA(Ile) + AMP + diphosphate</text>
        <dbReference type="Rhea" id="RHEA:11060"/>
        <dbReference type="Rhea" id="RHEA-COMP:9666"/>
        <dbReference type="Rhea" id="RHEA-COMP:9695"/>
        <dbReference type="ChEBI" id="CHEBI:30616"/>
        <dbReference type="ChEBI" id="CHEBI:33019"/>
        <dbReference type="ChEBI" id="CHEBI:58045"/>
        <dbReference type="ChEBI" id="CHEBI:78442"/>
        <dbReference type="ChEBI" id="CHEBI:78528"/>
        <dbReference type="ChEBI" id="CHEBI:456215"/>
        <dbReference type="EC" id="6.1.1.5"/>
    </reaction>
</comment>
<dbReference type="Pfam" id="PF08264">
    <property type="entry name" value="Anticodon_1"/>
    <property type="match status" value="2"/>
</dbReference>
<reference evidence="17" key="1">
    <citation type="submission" date="2020-11" db="EMBL/GenBank/DDBJ databases">
        <authorList>
            <person name="Tran Van P."/>
        </authorList>
    </citation>
    <scope>NUCLEOTIDE SEQUENCE</scope>
</reference>
<evidence type="ECO:0000256" key="5">
    <source>
        <dbReference type="ARBA" id="ARBA00022598"/>
    </source>
</evidence>
<dbReference type="GO" id="GO:0006428">
    <property type="term" value="P:isoleucyl-tRNA aminoacylation"/>
    <property type="evidence" value="ECO:0007669"/>
    <property type="project" value="InterPro"/>
</dbReference>
<evidence type="ECO:0000256" key="10">
    <source>
        <dbReference type="ARBA" id="ARBA00032665"/>
    </source>
</evidence>
<evidence type="ECO:0000256" key="12">
    <source>
        <dbReference type="ARBA" id="ARBA00069879"/>
    </source>
</evidence>
<organism evidence="17">
    <name type="scientific">Oppiella nova</name>
    <dbReference type="NCBI Taxonomy" id="334625"/>
    <lineage>
        <taxon>Eukaryota</taxon>
        <taxon>Metazoa</taxon>
        <taxon>Ecdysozoa</taxon>
        <taxon>Arthropoda</taxon>
        <taxon>Chelicerata</taxon>
        <taxon>Arachnida</taxon>
        <taxon>Acari</taxon>
        <taxon>Acariformes</taxon>
        <taxon>Sarcoptiformes</taxon>
        <taxon>Oribatida</taxon>
        <taxon>Brachypylina</taxon>
        <taxon>Oppioidea</taxon>
        <taxon>Oppiidae</taxon>
        <taxon>Oppiella</taxon>
    </lineage>
</organism>
<evidence type="ECO:0000259" key="14">
    <source>
        <dbReference type="Pfam" id="PF00133"/>
    </source>
</evidence>
<comment type="subcellular location">
    <subcellularLocation>
        <location evidence="1">Cytoplasm</location>
    </subcellularLocation>
</comment>
<dbReference type="InterPro" id="IPR033709">
    <property type="entry name" value="Anticodon_Ile_ABEc"/>
</dbReference>
<dbReference type="FunFam" id="3.40.50.620:FF:000050">
    <property type="entry name" value="Isoleucyl-tRNA synthetase,cytoplasmic"/>
    <property type="match status" value="1"/>
</dbReference>
<dbReference type="PANTHER" id="PTHR42780:SF1">
    <property type="entry name" value="ISOLEUCINE--TRNA LIGASE, CYTOPLASMIC"/>
    <property type="match status" value="1"/>
</dbReference>
<dbReference type="GO" id="GO:0000049">
    <property type="term" value="F:tRNA binding"/>
    <property type="evidence" value="ECO:0007669"/>
    <property type="project" value="InterPro"/>
</dbReference>
<evidence type="ECO:0000256" key="9">
    <source>
        <dbReference type="ARBA" id="ARBA00023146"/>
    </source>
</evidence>
<evidence type="ECO:0000256" key="6">
    <source>
        <dbReference type="ARBA" id="ARBA00022741"/>
    </source>
</evidence>
<feature type="domain" description="Isoleucine--tRNA ligase cytoplasmic ubiquitin-like" evidence="16">
    <location>
        <begin position="931"/>
        <end position="971"/>
    </location>
</feature>
<keyword evidence="8" id="KW-0648">Protein biosynthesis</keyword>
<name>A0A7R9QUY4_9ACAR</name>
<dbReference type="InterPro" id="IPR057033">
    <property type="entry name" value="Ubiquitin_IARS1"/>
</dbReference>
<evidence type="ECO:0000256" key="3">
    <source>
        <dbReference type="ARBA" id="ARBA00013165"/>
    </source>
</evidence>
<dbReference type="InterPro" id="IPR009080">
    <property type="entry name" value="tRNAsynth_Ia_anticodon-bd"/>
</dbReference>
<dbReference type="Pfam" id="PF23567">
    <property type="entry name" value="Ubiquitin_IARS1"/>
    <property type="match status" value="1"/>
</dbReference>
<evidence type="ECO:0000313" key="18">
    <source>
        <dbReference type="Proteomes" id="UP000728032"/>
    </source>
</evidence>
<evidence type="ECO:0000256" key="7">
    <source>
        <dbReference type="ARBA" id="ARBA00022840"/>
    </source>
</evidence>
<dbReference type="InterPro" id="IPR013155">
    <property type="entry name" value="M/V/L/I-tRNA-synth_anticd-bd"/>
</dbReference>
<keyword evidence="9" id="KW-0030">Aminoacyl-tRNA synthetase</keyword>
<keyword evidence="7" id="KW-0067">ATP-binding</keyword>
<protein>
    <recommendedName>
        <fullName evidence="12">Isoleucine--tRNA ligase, cytoplasmic</fullName>
        <ecNumber evidence="3">6.1.1.5</ecNumber>
    </recommendedName>
    <alternativeName>
        <fullName evidence="10">Isoleucyl-tRNA synthetase</fullName>
    </alternativeName>
</protein>
<dbReference type="EMBL" id="CAJPVJ010013660">
    <property type="protein sequence ID" value="CAG2174963.1"/>
    <property type="molecule type" value="Genomic_DNA"/>
</dbReference>
<evidence type="ECO:0000259" key="15">
    <source>
        <dbReference type="Pfam" id="PF08264"/>
    </source>
</evidence>
<dbReference type="Gene3D" id="1.10.730.10">
    <property type="entry name" value="Isoleucyl-tRNA Synthetase, Domain 1"/>
    <property type="match status" value="2"/>
</dbReference>
<dbReference type="SUPFAM" id="SSF52374">
    <property type="entry name" value="Nucleotidylyl transferase"/>
    <property type="match status" value="1"/>
</dbReference>
<dbReference type="GO" id="GO:0004822">
    <property type="term" value="F:isoleucine-tRNA ligase activity"/>
    <property type="evidence" value="ECO:0007669"/>
    <property type="project" value="UniProtKB-EC"/>
</dbReference>
<dbReference type="InterPro" id="IPR002300">
    <property type="entry name" value="aa-tRNA-synth_Ia"/>
</dbReference>
<keyword evidence="18" id="KW-1185">Reference proteome</keyword>
<dbReference type="GO" id="GO:0005524">
    <property type="term" value="F:ATP binding"/>
    <property type="evidence" value="ECO:0007669"/>
    <property type="project" value="UniProtKB-KW"/>
</dbReference>
<dbReference type="PRINTS" id="PR00984">
    <property type="entry name" value="TRNASYNTHILE"/>
</dbReference>
<evidence type="ECO:0000256" key="13">
    <source>
        <dbReference type="SAM" id="MobiDB-lite"/>
    </source>
</evidence>
<dbReference type="InterPro" id="IPR014729">
    <property type="entry name" value="Rossmann-like_a/b/a_fold"/>
</dbReference>
<evidence type="ECO:0000256" key="2">
    <source>
        <dbReference type="ARBA" id="ARBA00005594"/>
    </source>
</evidence>